<evidence type="ECO:0000313" key="1">
    <source>
        <dbReference type="EMBL" id="GMA31257.1"/>
    </source>
</evidence>
<evidence type="ECO:0000313" key="2">
    <source>
        <dbReference type="Proteomes" id="UP001157161"/>
    </source>
</evidence>
<gene>
    <name evidence="1" type="ORF">GCM10025875_12490</name>
</gene>
<dbReference type="EMBL" id="BSUM01000001">
    <property type="protein sequence ID" value="GMA31257.1"/>
    <property type="molecule type" value="Genomic_DNA"/>
</dbReference>
<organism evidence="1 2">
    <name type="scientific">Litorihabitans aurantiacus</name>
    <dbReference type="NCBI Taxonomy" id="1930061"/>
    <lineage>
        <taxon>Bacteria</taxon>
        <taxon>Bacillati</taxon>
        <taxon>Actinomycetota</taxon>
        <taxon>Actinomycetes</taxon>
        <taxon>Micrococcales</taxon>
        <taxon>Beutenbergiaceae</taxon>
        <taxon>Litorihabitans</taxon>
    </lineage>
</organism>
<name>A0AA37UVS6_9MICO</name>
<proteinExistence type="predicted"/>
<comment type="caution">
    <text evidence="1">The sequence shown here is derived from an EMBL/GenBank/DDBJ whole genome shotgun (WGS) entry which is preliminary data.</text>
</comment>
<keyword evidence="2" id="KW-1185">Reference proteome</keyword>
<accession>A0AA37UVS6</accession>
<reference evidence="1" key="1">
    <citation type="journal article" date="2014" name="Int. J. Syst. Evol. Microbiol.">
        <title>Complete genome sequence of Corynebacterium casei LMG S-19264T (=DSM 44701T), isolated from a smear-ripened cheese.</title>
        <authorList>
            <consortium name="US DOE Joint Genome Institute (JGI-PGF)"/>
            <person name="Walter F."/>
            <person name="Albersmeier A."/>
            <person name="Kalinowski J."/>
            <person name="Ruckert C."/>
        </authorList>
    </citation>
    <scope>NUCLEOTIDE SEQUENCE</scope>
    <source>
        <strain evidence="1">NBRC 112290</strain>
    </source>
</reference>
<reference evidence="1" key="2">
    <citation type="submission" date="2023-02" db="EMBL/GenBank/DDBJ databases">
        <authorList>
            <person name="Sun Q."/>
            <person name="Mori K."/>
        </authorList>
    </citation>
    <scope>NUCLEOTIDE SEQUENCE</scope>
    <source>
        <strain evidence="1">NBRC 112290</strain>
    </source>
</reference>
<sequence>MTNHERSPAWWFRFDAGAVRPATVPTLHQRVLLGRVRALAVALHESHARDGDGDGDGDGAVAVVPARRDAGDLLAECSTTVRALVRSGLTTDEIATHASISVGFLDRALDGRDEPAPRD</sequence>
<dbReference type="AlphaFoldDB" id="A0AA37UVS6"/>
<dbReference type="Proteomes" id="UP001157161">
    <property type="component" value="Unassembled WGS sequence"/>
</dbReference>
<dbReference type="RefSeq" id="WP_284250110.1">
    <property type="nucleotide sequence ID" value="NZ_BSUM01000001.1"/>
</dbReference>
<protein>
    <submittedName>
        <fullName evidence="1">Uncharacterized protein</fullName>
    </submittedName>
</protein>